<feature type="domain" description="Carrier" evidence="8">
    <location>
        <begin position="1460"/>
        <end position="1535"/>
    </location>
</feature>
<dbReference type="PROSITE" id="PS50075">
    <property type="entry name" value="CARRIER"/>
    <property type="match status" value="2"/>
</dbReference>
<dbReference type="Pfam" id="PF21394">
    <property type="entry name" value="Beta-ketacyl_N"/>
    <property type="match status" value="1"/>
</dbReference>
<comment type="caution">
    <text evidence="10">The sequence shown here is derived from an EMBL/GenBank/DDBJ whole genome shotgun (WGS) entry which is preliminary data.</text>
</comment>
<dbReference type="GO" id="GO:0004312">
    <property type="term" value="F:fatty acid synthase activity"/>
    <property type="evidence" value="ECO:0007669"/>
    <property type="project" value="TreeGrafter"/>
</dbReference>
<dbReference type="SUPFAM" id="SSF52151">
    <property type="entry name" value="FabD/lysophospholipase-like"/>
    <property type="match status" value="2"/>
</dbReference>
<dbReference type="SUPFAM" id="SSF53901">
    <property type="entry name" value="Thiolase-like"/>
    <property type="match status" value="2"/>
</dbReference>
<dbReference type="Pfam" id="PF00698">
    <property type="entry name" value="Acyl_transf_1"/>
    <property type="match status" value="2"/>
</dbReference>
<dbReference type="Pfam" id="PF08659">
    <property type="entry name" value="KR"/>
    <property type="match status" value="2"/>
</dbReference>
<dbReference type="SUPFAM" id="SSF47336">
    <property type="entry name" value="ACP-like"/>
    <property type="match status" value="2"/>
</dbReference>
<sequence length="3149" mass="334306">MTSEPTPYDSGEDAGAEDLAGDISGDIAIVGVAGQFPGSRDVRELWRNLRAGKNLMTQFSDEELRASGVSDELLDDPTYVRVGSILDDVDKFDAGFFGYAAREAQVMDPQQRLFLQNAWHALEDAGVDPDRAKGAIGVFAGAQLSTYMVNNIAPHPGLIENTGMVFVGLGNDKDSLPTRVSHAFDLTGPSYGVQSYCSTSLVAVSAACSSLVMGESDYALAGGVAVTVPQRVGYLYVEAGMSSPDGMCRAFDAEGKGTPLGNGVGVVVLRRLEDALADGDRVYAVIRGWAVNNDGSMKVGFTAPGVRGQAGVVAEALAAAGLSPADIDYVEAHGTGTPLGDAAEIAALQQVFDVEEVTRVRVGSAKTNMGHLDRAAGVTGLIKASLAMHNQVIPPTVNYATPNPQLVRSKGRIEVVTELTPWERNDERVRRAGVSAFGMGGTNAHVVLEEVTPVDREDREDARPHQVLVWSARTATAGTAATERLAATLSDLAAGEVTDGGAVELADVAYTLQVGRKVFHERRAAVVADAADGATALGTDAAQRVLTRSDASTKRPVGFLIAGVGEHYKGMIGGLYRSEPVFRAAIDECAAIFRAELGSDPLAELVADEKSNGADLARLLGRTAPGEDESTSATEVVQPAVFAVDYALGKLLMAWGIEPSILAGYSVGEFAAAALAEALTLDEAARLVSVRAKLIAGLPAGAMAAVPLSVAELGKLVGAPADLGLDVAAVNGTQMIVVAGPVAAVEDLTNRLAEHDVPCRRLRTAHAFHSRMLRPVADELTAWARENLSPKAPRIPYLSNVTGAVITERQLRDPGYWAEHMCRTVKFADMLATLLAEGEPALVEIGPGQSLGAITRNHPDCPPNRWPLLVPTLPAEADPRADTEVLAEGLAKLWLSGVDIDWHAYHEDRLPRKVSIPNYPFEKQSYWIDPPAAAPRQSVQAPAVLAAAPVVEASADDNARFWGPVWAPTPLGVPDGTAPTGPVWILTDGHGVGEALAARFATDGRQTVVVRRGEALAEGPQWTIRPGEAEDYERLFTSVGAPSEVVHLFGLDDGDPRLLGFDSVCRLTALLGSEVADPVRITVVTSSARPVLDTDVPDPHRATVYGACIVASQEFAGLLVRSVDVTLGDTPSSIAAGLHAESRVADAANAVALRDGTRYVLDMRPTPATDNVPVPVKAGGVYLITGGLGPVGRLMAGHVGAGGENTIVLAGRSGLPPEQEWDALIAEGDTRAERLLAVRQLREGGVRVEVAAADMTDETAVRRLVDDLFTRHGRLDGVIHLAANTDPSTFGPITELRPDQVDAHFGGGKIDGTVALETVLADYDVEFVVLFSSMSAVLGGLGFAPYVAANTFLDTIPYRHRDDATRWVAINWDTWAATAAMIDDGGIGDLGATMVEYSMSEQEALDAFDHVLAHPLPRTTVSAGDLPQRTRQWLVKDITEATSSSGVRLPRPDLPQDFVPATNDLQRLLAGVWEEMLGIDRVGVRDNFFDLGGTSLMGLQLVKKMQKASGATVSAVNLFEAPTVHAMALLIESKGGSATPKPAEKPVEKKVETPARAAVTTAPRGDEYGDKIAIIGLSGRFPGANDVGQFWRNLSNGVESVTTFSPEELLDAGVSPDLVNAPNYVPKRPVLDNIREFDGAFFGYSPREAEITDPQHRLFLEVCWEALEDGGYGTSDGRGRVGVFGGSNISTYMIRTLMASKTTDVGEVDAYQFIIGNDKDSLTTSISYKLGLTGPSFTVQTFCSTALVATHLACQSLRHNECELALAGGVSIHVPDRVGHLYVPGGMESPDGKVHTFDADAQGTMFGDGAGVVLLKRLSDAVRDGDTVYAVIRGSAVNNDGSLKVGYTAPSVVGQSDVVADAMANAGVTAEDIGYVEAHGTATPLGDPIEVAALTRAFGDTEQKQYVPIGSVKTNIGHLAAAAGISGLIKTTMALRHKQIPPSLNFNRPSPEIDFENSPFYVNTELSPWESRGGKPRIAGLNSLGMGGTNVHMIIEEAPAPAEPAVTQESPDRRYELIRVSGRNAASADQSVRQLADHLARRPDVPLRDVANTLHLGRETFEHRRAWVTDSMAEIVATAGGADRALPPGVLTRAEPNRARPVNFMFAGVGEHYPGMIVELYRREPLVRSIVDECAAVMREALDVDLLPLLTAPRSAGGGQDSALLAMLGRSAEETDPNREALRRTEIAQPAVFVVEYAVARLLMSWGIQPSVMLGYSLGEYVAACLAGVLPLADALRLVAFRADLISRQPAGSMLAVPRSPEWLTDRFGDLGEMGIDIASVNGPEITVLGGEPQVITDFAARLQRDDVPSTKLLTTHAFHTRMLAPLAAELTAWVKENLRPRAPRLSYISNVTGKLADEALVTDPEYWARHMCSTVRFADGLAQLLADQDPALLEIGPGQSLSAMTRVHPDCARERWPLVTATLPASADPRPDDRTITDALAVLWLAGVEIDWAAYQNARPVRRVPLPTYPFQRQEYWLAGESTQAAPATVATSATPDAASALTGLPLLPEEQWVHTPVWHQTAPRAGALPSARWLVFTHEPAEELRTRLTARFEAAGGSVVLVRPGEAFASTADGYVVRPGESADLRALLRELRDGAGLPERVLHLWTVAPPAELDLDVVDTGVAVGPHSIIALAQAASDVGVEGYTIDIVTSGFSPVTGAERIRPEVATILGPVRLVPVEYSGVSCRLIDLDPAELANPARVVPSVVAEIGDPEVMSLVALRAGRRWLLDYESVPVADDGTSLLRDKGVYLITGGLGGIGLAMAEQLAVACEARLVLFGRTGLPPRDTWDAVLASDKTGAEVRRRLEGVKRVEELGAEVLVVTGDVADRADVEAAVKAATGRFGGLDGVLHAAGVPGVGLMQFKTKAEIEKTLAPKVAGTLALDAALADHELDFLVLFSSITSATGGGPGQVDYCAANSFVDAFAHATSQRSDGRRTVAINWGEWEWNGWEAGLSGYSPEVAQFFRDYRAEFGIPFAAGWRSLLRALGTGLTQVAVTTQDFAKLAVAGSGVTVQEIAALGVADEESTGGRHPRPELSVAFVAPDGETEVAIAEVWADMLGLERVGTADNFFELGGNSLVGVEIMIRIRRRLGIEELAPHVLYEAPTVGALARLLSTEAGEQPVVDIVAAQDRSNARKANLARRKRAS</sequence>
<dbReference type="Gene3D" id="3.40.47.10">
    <property type="match status" value="2"/>
</dbReference>
<evidence type="ECO:0000313" key="10">
    <source>
        <dbReference type="EMBL" id="TDV56123.1"/>
    </source>
</evidence>
<gene>
    <name evidence="10" type="ORF">CLV71_102188</name>
</gene>
<dbReference type="InterPro" id="IPR014030">
    <property type="entry name" value="Ketoacyl_synth_N"/>
</dbReference>
<keyword evidence="5" id="KW-0443">Lipid metabolism</keyword>
<dbReference type="InterPro" id="IPR020806">
    <property type="entry name" value="PKS_PP-bd"/>
</dbReference>
<dbReference type="FunFam" id="3.40.47.10:FF:000042">
    <property type="entry name" value="Polyketide synthase Pks13"/>
    <property type="match status" value="2"/>
</dbReference>
<dbReference type="EMBL" id="SOCP01000002">
    <property type="protein sequence ID" value="TDV56123.1"/>
    <property type="molecule type" value="Genomic_DNA"/>
</dbReference>
<dbReference type="InterPro" id="IPR032821">
    <property type="entry name" value="PKS_assoc"/>
</dbReference>
<dbReference type="InterPro" id="IPR049490">
    <property type="entry name" value="C883_1060-like_KR_N"/>
</dbReference>
<evidence type="ECO:0000259" key="9">
    <source>
        <dbReference type="PROSITE" id="PS52004"/>
    </source>
</evidence>
<dbReference type="Gene3D" id="3.40.50.1820">
    <property type="entry name" value="alpha/beta hydrolase"/>
    <property type="match status" value="1"/>
</dbReference>
<proteinExistence type="predicted"/>
<evidence type="ECO:0000256" key="4">
    <source>
        <dbReference type="ARBA" id="ARBA00022832"/>
    </source>
</evidence>
<keyword evidence="2" id="KW-0597">Phosphoprotein</keyword>
<evidence type="ECO:0000256" key="6">
    <source>
        <dbReference type="ARBA" id="ARBA00023268"/>
    </source>
</evidence>
<organism evidence="10 11">
    <name type="scientific">Actinophytocola oryzae</name>
    <dbReference type="NCBI Taxonomy" id="502181"/>
    <lineage>
        <taxon>Bacteria</taxon>
        <taxon>Bacillati</taxon>
        <taxon>Actinomycetota</taxon>
        <taxon>Actinomycetes</taxon>
        <taxon>Pseudonocardiales</taxon>
        <taxon>Pseudonocardiaceae</taxon>
    </lineage>
</organism>
<reference evidence="10 11" key="1">
    <citation type="submission" date="2019-03" db="EMBL/GenBank/DDBJ databases">
        <title>Genomic Encyclopedia of Archaeal and Bacterial Type Strains, Phase II (KMG-II): from individual species to whole genera.</title>
        <authorList>
            <person name="Goeker M."/>
        </authorList>
    </citation>
    <scope>NUCLEOTIDE SEQUENCE [LARGE SCALE GENOMIC DNA]</scope>
    <source>
        <strain evidence="10 11">DSM 45499</strain>
    </source>
</reference>
<accession>A0A4R7W0T0</accession>
<dbReference type="Gene3D" id="3.40.366.10">
    <property type="entry name" value="Malonyl-Coenzyme A Acyl Carrier Protein, domain 2"/>
    <property type="match status" value="2"/>
</dbReference>
<dbReference type="Gene3D" id="3.40.50.720">
    <property type="entry name" value="NAD(P)-binding Rossmann-like Domain"/>
    <property type="match status" value="2"/>
</dbReference>
<dbReference type="CDD" id="cd08953">
    <property type="entry name" value="KR_2_SDR_x"/>
    <property type="match status" value="2"/>
</dbReference>
<dbReference type="Gene3D" id="3.30.70.3290">
    <property type="match status" value="2"/>
</dbReference>
<evidence type="ECO:0000256" key="7">
    <source>
        <dbReference type="ARBA" id="ARBA00023315"/>
    </source>
</evidence>
<name>A0A4R7W0T0_9PSEU</name>
<dbReference type="Pfam" id="PF16197">
    <property type="entry name" value="KAsynt_C_assoc"/>
    <property type="match status" value="2"/>
</dbReference>
<dbReference type="CDD" id="cd00833">
    <property type="entry name" value="PKS"/>
    <property type="match status" value="2"/>
</dbReference>
<dbReference type="InterPro" id="IPR001227">
    <property type="entry name" value="Ac_transferase_dom_sf"/>
</dbReference>
<dbReference type="SMART" id="SM00825">
    <property type="entry name" value="PKS_KS"/>
    <property type="match status" value="2"/>
</dbReference>
<dbReference type="SUPFAM" id="SSF55048">
    <property type="entry name" value="Probable ACP-binding domain of malonyl-CoA ACP transacylase"/>
    <property type="match status" value="1"/>
</dbReference>
<dbReference type="InterPro" id="IPR016035">
    <property type="entry name" value="Acyl_Trfase/lysoPLipase"/>
</dbReference>
<dbReference type="PANTHER" id="PTHR43775:SF51">
    <property type="entry name" value="INACTIVE PHENOLPHTHIOCEROL SYNTHESIS POLYKETIDE SYNTHASE TYPE I PKS1-RELATED"/>
    <property type="match status" value="1"/>
</dbReference>
<dbReference type="SMART" id="SM00822">
    <property type="entry name" value="PKS_KR"/>
    <property type="match status" value="2"/>
</dbReference>
<dbReference type="Gene3D" id="1.10.1200.10">
    <property type="entry name" value="ACP-like"/>
    <property type="match status" value="1"/>
</dbReference>
<dbReference type="Pfam" id="PF00109">
    <property type="entry name" value="ketoacyl-synt"/>
    <property type="match status" value="2"/>
</dbReference>
<dbReference type="SMART" id="SM00827">
    <property type="entry name" value="PKS_AT"/>
    <property type="match status" value="2"/>
</dbReference>
<evidence type="ECO:0000313" key="11">
    <source>
        <dbReference type="Proteomes" id="UP000294927"/>
    </source>
</evidence>
<feature type="domain" description="Carrier" evidence="8">
    <location>
        <begin position="3044"/>
        <end position="3120"/>
    </location>
</feature>
<dbReference type="InterPro" id="IPR016036">
    <property type="entry name" value="Malonyl_transacylase_ACP-bd"/>
</dbReference>
<dbReference type="OrthoDB" id="9778690at2"/>
<dbReference type="InterPro" id="IPR057326">
    <property type="entry name" value="KR_dom"/>
</dbReference>
<dbReference type="InterPro" id="IPR036291">
    <property type="entry name" value="NAD(P)-bd_dom_sf"/>
</dbReference>
<dbReference type="InterPro" id="IPR009081">
    <property type="entry name" value="PP-bd_ACP"/>
</dbReference>
<evidence type="ECO:0000259" key="8">
    <source>
        <dbReference type="PROSITE" id="PS50075"/>
    </source>
</evidence>
<feature type="domain" description="Ketosynthase family 3 (KS3)" evidence="9">
    <location>
        <begin position="1569"/>
        <end position="1997"/>
    </location>
</feature>
<dbReference type="InterPro" id="IPR050091">
    <property type="entry name" value="PKS_NRPS_Biosynth_Enz"/>
</dbReference>
<dbReference type="GO" id="GO:0006633">
    <property type="term" value="P:fatty acid biosynthetic process"/>
    <property type="evidence" value="ECO:0007669"/>
    <property type="project" value="TreeGrafter"/>
</dbReference>
<dbReference type="GO" id="GO:0031177">
    <property type="term" value="F:phosphopantetheine binding"/>
    <property type="evidence" value="ECO:0007669"/>
    <property type="project" value="InterPro"/>
</dbReference>
<dbReference type="Pfam" id="PF02801">
    <property type="entry name" value="Ketoacyl-synt_C"/>
    <property type="match status" value="2"/>
</dbReference>
<keyword evidence="1" id="KW-0596">Phosphopantetheine</keyword>
<dbReference type="InterPro" id="IPR013968">
    <property type="entry name" value="PKS_KR"/>
</dbReference>
<dbReference type="InterPro" id="IPR014031">
    <property type="entry name" value="Ketoacyl_synth_C"/>
</dbReference>
<dbReference type="InterPro" id="IPR036736">
    <property type="entry name" value="ACP-like_sf"/>
</dbReference>
<keyword evidence="4" id="KW-0276">Fatty acid metabolism</keyword>
<dbReference type="Gene3D" id="1.10.1240.100">
    <property type="match status" value="1"/>
</dbReference>
<keyword evidence="11" id="KW-1185">Reference proteome</keyword>
<dbReference type="InterPro" id="IPR014043">
    <property type="entry name" value="Acyl_transferase_dom"/>
</dbReference>
<dbReference type="PANTHER" id="PTHR43775">
    <property type="entry name" value="FATTY ACID SYNTHASE"/>
    <property type="match status" value="1"/>
</dbReference>
<dbReference type="RefSeq" id="WP_133901404.1">
    <property type="nucleotide sequence ID" value="NZ_SOCP01000002.1"/>
</dbReference>
<evidence type="ECO:0000256" key="3">
    <source>
        <dbReference type="ARBA" id="ARBA00022679"/>
    </source>
</evidence>
<evidence type="ECO:0000256" key="5">
    <source>
        <dbReference type="ARBA" id="ARBA00023098"/>
    </source>
</evidence>
<keyword evidence="6" id="KW-0511">Multifunctional enzyme</keyword>
<protein>
    <submittedName>
        <fullName evidence="10">Acyl transferase domain-containing protein</fullName>
    </submittedName>
</protein>
<dbReference type="Proteomes" id="UP000294927">
    <property type="component" value="Unassembled WGS sequence"/>
</dbReference>
<feature type="domain" description="Ketosynthase family 3 (KS3)" evidence="9">
    <location>
        <begin position="24"/>
        <end position="450"/>
    </location>
</feature>
<evidence type="ECO:0000256" key="2">
    <source>
        <dbReference type="ARBA" id="ARBA00022553"/>
    </source>
</evidence>
<dbReference type="PROSITE" id="PS52004">
    <property type="entry name" value="KS3_2"/>
    <property type="match status" value="2"/>
</dbReference>
<keyword evidence="7" id="KW-0012">Acyltransferase</keyword>
<keyword evidence="3 10" id="KW-0808">Transferase</keyword>
<dbReference type="SUPFAM" id="SSF51735">
    <property type="entry name" value="NAD(P)-binding Rossmann-fold domains"/>
    <property type="match status" value="4"/>
</dbReference>
<dbReference type="InterPro" id="IPR029058">
    <property type="entry name" value="AB_hydrolase_fold"/>
</dbReference>
<evidence type="ECO:0000256" key="1">
    <source>
        <dbReference type="ARBA" id="ARBA00022450"/>
    </source>
</evidence>
<dbReference type="InterPro" id="IPR020841">
    <property type="entry name" value="PKS_Beta-ketoAc_synthase_dom"/>
</dbReference>
<dbReference type="Pfam" id="PF00550">
    <property type="entry name" value="PP-binding"/>
    <property type="match status" value="2"/>
</dbReference>
<dbReference type="InterPro" id="IPR016039">
    <property type="entry name" value="Thiolase-like"/>
</dbReference>
<dbReference type="SMART" id="SM00823">
    <property type="entry name" value="PKS_PP"/>
    <property type="match status" value="2"/>
</dbReference>